<dbReference type="GeneID" id="34618011"/>
<accession>A0A6P6RS12</accession>
<dbReference type="Proteomes" id="UP000515125">
    <property type="component" value="Unplaced"/>
</dbReference>
<dbReference type="AlphaFoldDB" id="A0A6P6RS12"/>
<evidence type="ECO:0000313" key="2">
    <source>
        <dbReference type="Proteomes" id="UP000515125"/>
    </source>
</evidence>
<reference evidence="3" key="1">
    <citation type="submission" date="2025-08" db="UniProtKB">
        <authorList>
            <consortium name="RefSeq"/>
        </authorList>
    </citation>
    <scope>IDENTIFICATION</scope>
</reference>
<feature type="region of interest" description="Disordered" evidence="1">
    <location>
        <begin position="81"/>
        <end position="122"/>
    </location>
</feature>
<proteinExistence type="predicted"/>
<gene>
    <name evidence="3" type="primary">LOC34618011</name>
</gene>
<dbReference type="OrthoDB" id="2942533at2759"/>
<feature type="compositionally biased region" description="Polar residues" evidence="1">
    <location>
        <begin position="102"/>
        <end position="116"/>
    </location>
</feature>
<sequence>MASLSLTDIDFEAIEKCTDPKRLKKMLAMLKQDGGYYVELMKAAKDRIEKLTGKPVGGTPITAADKQAVAEELLAWEKKMAQAKEEEAASQGSPCSAAAGSTADSHSGKATTAGSNTTTRIQQTATAAPVGIAAAPGCHGNYVSTDVAVTAPSILDK</sequence>
<dbReference type="RefSeq" id="XP_026189885.1">
    <property type="nucleotide sequence ID" value="XM_026334100.1"/>
</dbReference>
<name>A0A6P6RS12_9EIME</name>
<protein>
    <submittedName>
        <fullName evidence="3">Uncharacterized protein LOC34618011</fullName>
    </submittedName>
</protein>
<evidence type="ECO:0000313" key="3">
    <source>
        <dbReference type="RefSeq" id="XP_026189885.1"/>
    </source>
</evidence>
<evidence type="ECO:0000256" key="1">
    <source>
        <dbReference type="SAM" id="MobiDB-lite"/>
    </source>
</evidence>
<organism evidence="2 3">
    <name type="scientific">Cyclospora cayetanensis</name>
    <dbReference type="NCBI Taxonomy" id="88456"/>
    <lineage>
        <taxon>Eukaryota</taxon>
        <taxon>Sar</taxon>
        <taxon>Alveolata</taxon>
        <taxon>Apicomplexa</taxon>
        <taxon>Conoidasida</taxon>
        <taxon>Coccidia</taxon>
        <taxon>Eucoccidiorida</taxon>
        <taxon>Eimeriorina</taxon>
        <taxon>Eimeriidae</taxon>
        <taxon>Cyclospora</taxon>
    </lineage>
</organism>
<keyword evidence="2" id="KW-1185">Reference proteome</keyword>